<dbReference type="KEGG" id="pchm:VFPPC_02109"/>
<reference evidence="1 2" key="1">
    <citation type="journal article" date="2016" name="PLoS Pathog.">
        <title>Biosynthesis of antibiotic leucinostatins in bio-control fungus Purpureocillium lilacinum and their inhibition on phytophthora revealed by genome mining.</title>
        <authorList>
            <person name="Wang G."/>
            <person name="Liu Z."/>
            <person name="Lin R."/>
            <person name="Li E."/>
            <person name="Mao Z."/>
            <person name="Ling J."/>
            <person name="Yang Y."/>
            <person name="Yin W.B."/>
            <person name="Xie B."/>
        </authorList>
    </citation>
    <scope>NUCLEOTIDE SEQUENCE [LARGE SCALE GENOMIC DNA]</scope>
    <source>
        <strain evidence="1">170</strain>
    </source>
</reference>
<dbReference type="GeneID" id="28845811"/>
<keyword evidence="2" id="KW-1185">Reference proteome</keyword>
<dbReference type="OrthoDB" id="5213490at2759"/>
<accession>A0A179F6X8</accession>
<gene>
    <name evidence="1" type="ORF">VFPPC_02109</name>
</gene>
<name>A0A179F6X8_METCM</name>
<organism evidence="1 2">
    <name type="scientific">Pochonia chlamydosporia 170</name>
    <dbReference type="NCBI Taxonomy" id="1380566"/>
    <lineage>
        <taxon>Eukaryota</taxon>
        <taxon>Fungi</taxon>
        <taxon>Dikarya</taxon>
        <taxon>Ascomycota</taxon>
        <taxon>Pezizomycotina</taxon>
        <taxon>Sordariomycetes</taxon>
        <taxon>Hypocreomycetidae</taxon>
        <taxon>Hypocreales</taxon>
        <taxon>Clavicipitaceae</taxon>
        <taxon>Pochonia</taxon>
    </lineage>
</organism>
<dbReference type="InterPro" id="IPR032675">
    <property type="entry name" value="LRR_dom_sf"/>
</dbReference>
<dbReference type="EMBL" id="LSBJ02000001">
    <property type="protein sequence ID" value="OAQ61091.1"/>
    <property type="molecule type" value="Genomic_DNA"/>
</dbReference>
<dbReference type="AlphaFoldDB" id="A0A179F6X8"/>
<dbReference type="SUPFAM" id="SSF52058">
    <property type="entry name" value="L domain-like"/>
    <property type="match status" value="1"/>
</dbReference>
<dbReference type="Gene3D" id="3.80.10.10">
    <property type="entry name" value="Ribonuclease Inhibitor"/>
    <property type="match status" value="1"/>
</dbReference>
<evidence type="ECO:0000313" key="1">
    <source>
        <dbReference type="EMBL" id="OAQ61091.1"/>
    </source>
</evidence>
<evidence type="ECO:0000313" key="2">
    <source>
        <dbReference type="Proteomes" id="UP000078397"/>
    </source>
</evidence>
<comment type="caution">
    <text evidence="1">The sequence shown here is derived from an EMBL/GenBank/DDBJ whole genome shotgun (WGS) entry which is preliminary data.</text>
</comment>
<proteinExistence type="predicted"/>
<sequence>MALLPSYQEATSGPDWLNLVAPYCKFEDYRALCQVSRQFRRVFAPRLWRDLLHSARLTGLDPGDDLTWWFDFVFNKLERVQIWTRELVQVLDARFFAKESYDFSSDQQERTLTRSWQRAVTLLPNVKAILLDGHVDIDHAALIGSRSDVLRLNHLRLLSIKDCSYHLPTVFFSTPHLQTLVYLDISRLPGSLSSLLHPGILPALRILKARDRELDDSALHALITHFGLRLWSLDVSNNKISDVSIQTLRDWCLPVSQLREIEHMQVEGKVIPHGGGTPDYGPFLSIQESDFSESFSHPERYFVDAPAYTKDVGASIQEHHIHRLDGSTMIRKDSADAAKDVLCHEDADHVRIDEYQTSNGTTHLRLSHNRISALGIQRLLRISNGHIEDLACDDMPLLPNGGSYCKAWPSDVHLDGILGATSFFRPVFSSNLRVLRIHHSLVTNIPTLRTGGLSSLARVFLAETTILRRVDRAYPQTFIPDMNPRLISLTLTCLPRRSSGPLISRLVHFLKLLSTQERGIQDALANASTRHSPGILQGLRHLRLEFEADSMEDGFSASEDLDAQELMNSGEKVFSFFENERKENRSRASRLGSYSKRELNSKGVGEFNAVAGSHQASGSDRDNPEFVTYDGDWNGEPCSIQVWAGPRDSNASDVLKDYRRLVLERNIRDGVGPTTPTQVLAGAPPQSFIFHVAWSAAVVPPVLTPPTIDELAGMGDVLDVLKKYRLSGRASYVQHKKLAEMEGRFATLGEPHYFWTGRLEVSTEPTKPLSRPSQYWR</sequence>
<dbReference type="Proteomes" id="UP000078397">
    <property type="component" value="Unassembled WGS sequence"/>
</dbReference>
<protein>
    <submittedName>
        <fullName evidence="1">Leucine rich repeat domain-containing protein</fullName>
    </submittedName>
</protein>
<dbReference type="RefSeq" id="XP_018138900.1">
    <property type="nucleotide sequence ID" value="XM_018281817.1"/>
</dbReference>